<dbReference type="InterPro" id="IPR031316">
    <property type="entry name" value="FlgM_C"/>
</dbReference>
<comment type="function">
    <text evidence="7">Responsible for the coupling of flagellin expression to flagellar assembly by preventing expression of the flagellin genes when a component of the middle class of proteins is defective. It negatively regulates flagellar genes by inhibiting the activity of FliA by directly binding to FliA.</text>
</comment>
<keyword evidence="11" id="KW-0282">Flagellum</keyword>
<keyword evidence="11" id="KW-0966">Cell projection</keyword>
<dbReference type="AlphaFoldDB" id="A0A839UK17"/>
<evidence type="ECO:0000256" key="9">
    <source>
        <dbReference type="SAM" id="MobiDB-lite"/>
    </source>
</evidence>
<feature type="compositionally biased region" description="Polar residues" evidence="9">
    <location>
        <begin position="8"/>
        <end position="23"/>
    </location>
</feature>
<dbReference type="EMBL" id="JACHXZ010000002">
    <property type="protein sequence ID" value="MBB3168454.1"/>
    <property type="molecule type" value="Genomic_DNA"/>
</dbReference>
<keyword evidence="6" id="KW-0804">Transcription</keyword>
<evidence type="ECO:0000256" key="7">
    <source>
        <dbReference type="ARBA" id="ARBA00024739"/>
    </source>
</evidence>
<dbReference type="Proteomes" id="UP000559987">
    <property type="component" value="Unassembled WGS sequence"/>
</dbReference>
<evidence type="ECO:0000256" key="6">
    <source>
        <dbReference type="ARBA" id="ARBA00023163"/>
    </source>
</evidence>
<dbReference type="InterPro" id="IPR035890">
    <property type="entry name" value="Anti-sigma-28_factor_FlgM_sf"/>
</dbReference>
<evidence type="ECO:0000313" key="12">
    <source>
        <dbReference type="Proteomes" id="UP000559987"/>
    </source>
</evidence>
<keyword evidence="3" id="KW-0678">Repressor</keyword>
<evidence type="ECO:0000313" key="11">
    <source>
        <dbReference type="EMBL" id="MBB3168454.1"/>
    </source>
</evidence>
<protein>
    <recommendedName>
        <fullName evidence="2">Negative regulator of flagellin synthesis</fullName>
    </recommendedName>
    <alternativeName>
        <fullName evidence="8">Anti-sigma-28 factor</fullName>
    </alternativeName>
</protein>
<dbReference type="NCBIfam" id="TIGR03824">
    <property type="entry name" value="FlgM_jcvi"/>
    <property type="match status" value="1"/>
</dbReference>
<evidence type="ECO:0000256" key="3">
    <source>
        <dbReference type="ARBA" id="ARBA00022491"/>
    </source>
</evidence>
<keyword evidence="4" id="KW-1005">Bacterial flagellum biogenesis</keyword>
<feature type="region of interest" description="Disordered" evidence="9">
    <location>
        <begin position="1"/>
        <end position="47"/>
    </location>
</feature>
<organism evidence="11 12">
    <name type="scientific">Simiduia aestuariiviva</name>
    <dbReference type="NCBI Taxonomy" id="1510459"/>
    <lineage>
        <taxon>Bacteria</taxon>
        <taxon>Pseudomonadati</taxon>
        <taxon>Pseudomonadota</taxon>
        <taxon>Gammaproteobacteria</taxon>
        <taxon>Cellvibrionales</taxon>
        <taxon>Cellvibrionaceae</taxon>
        <taxon>Simiduia</taxon>
    </lineage>
</organism>
<keyword evidence="12" id="KW-1185">Reference proteome</keyword>
<dbReference type="GO" id="GO:0045892">
    <property type="term" value="P:negative regulation of DNA-templated transcription"/>
    <property type="evidence" value="ECO:0007669"/>
    <property type="project" value="InterPro"/>
</dbReference>
<keyword evidence="5" id="KW-0805">Transcription regulation</keyword>
<feature type="domain" description="Anti-sigma-28 factor FlgM C-terminal" evidence="10">
    <location>
        <begin position="42"/>
        <end position="95"/>
    </location>
</feature>
<evidence type="ECO:0000256" key="5">
    <source>
        <dbReference type="ARBA" id="ARBA00023015"/>
    </source>
</evidence>
<evidence type="ECO:0000256" key="8">
    <source>
        <dbReference type="ARBA" id="ARBA00030117"/>
    </source>
</evidence>
<gene>
    <name evidence="11" type="ORF">FHS30_001638</name>
</gene>
<dbReference type="GO" id="GO:0044781">
    <property type="term" value="P:bacterial-type flagellum organization"/>
    <property type="evidence" value="ECO:0007669"/>
    <property type="project" value="UniProtKB-KW"/>
</dbReference>
<evidence type="ECO:0000256" key="2">
    <source>
        <dbReference type="ARBA" id="ARBA00017823"/>
    </source>
</evidence>
<dbReference type="InterPro" id="IPR007412">
    <property type="entry name" value="FlgM"/>
</dbReference>
<evidence type="ECO:0000256" key="4">
    <source>
        <dbReference type="ARBA" id="ARBA00022795"/>
    </source>
</evidence>
<proteinExistence type="inferred from homology"/>
<sequence>MVIDPKSGLNNLNTQQSQRSGQKSAPDRPASTQADQGQAPRDSVQLSDQAQGLKRLEDNIAKAPEVNEERVAQLKAAIADGSYAVNADRLADKILSSEGF</sequence>
<evidence type="ECO:0000256" key="1">
    <source>
        <dbReference type="ARBA" id="ARBA00005322"/>
    </source>
</evidence>
<comment type="caution">
    <text evidence="11">The sequence shown here is derived from an EMBL/GenBank/DDBJ whole genome shotgun (WGS) entry which is preliminary data.</text>
</comment>
<comment type="similarity">
    <text evidence="1">Belongs to the FlgM family.</text>
</comment>
<evidence type="ECO:0000259" key="10">
    <source>
        <dbReference type="Pfam" id="PF04316"/>
    </source>
</evidence>
<accession>A0A839UK17</accession>
<dbReference type="Pfam" id="PF04316">
    <property type="entry name" value="FlgM"/>
    <property type="match status" value="1"/>
</dbReference>
<name>A0A839UK17_9GAMM</name>
<dbReference type="SUPFAM" id="SSF101498">
    <property type="entry name" value="Anti-sigma factor FlgM"/>
    <property type="match status" value="1"/>
</dbReference>
<dbReference type="RefSeq" id="WP_183909933.1">
    <property type="nucleotide sequence ID" value="NZ_JACHXZ010000002.1"/>
</dbReference>
<keyword evidence="11" id="KW-0969">Cilium</keyword>
<reference evidence="11 12" key="1">
    <citation type="submission" date="2020-08" db="EMBL/GenBank/DDBJ databases">
        <title>Genomic Encyclopedia of Type Strains, Phase III (KMG-III): the genomes of soil and plant-associated and newly described type strains.</title>
        <authorList>
            <person name="Whitman W."/>
        </authorList>
    </citation>
    <scope>NUCLEOTIDE SEQUENCE [LARGE SCALE GENOMIC DNA]</scope>
    <source>
        <strain evidence="11 12">CECT 8571</strain>
    </source>
</reference>